<dbReference type="AlphaFoldDB" id="A0AAW4NAP9"/>
<evidence type="ECO:0000313" key="5">
    <source>
        <dbReference type="Proteomes" id="UP001196316"/>
    </source>
</evidence>
<organism evidence="4 5">
    <name type="scientific">Segatella copri</name>
    <dbReference type="NCBI Taxonomy" id="165179"/>
    <lineage>
        <taxon>Bacteria</taxon>
        <taxon>Pseudomonadati</taxon>
        <taxon>Bacteroidota</taxon>
        <taxon>Bacteroidia</taxon>
        <taxon>Bacteroidales</taxon>
        <taxon>Prevotellaceae</taxon>
        <taxon>Segatella</taxon>
    </lineage>
</organism>
<dbReference type="RefSeq" id="WP_217326468.1">
    <property type="nucleotide sequence ID" value="NZ_CP152484.1"/>
</dbReference>
<keyword evidence="1" id="KW-0808">Transferase</keyword>
<dbReference type="Pfam" id="PF00534">
    <property type="entry name" value="Glycos_transf_1"/>
    <property type="match status" value="1"/>
</dbReference>
<dbReference type="InterPro" id="IPR001296">
    <property type="entry name" value="Glyco_trans_1"/>
</dbReference>
<evidence type="ECO:0000256" key="1">
    <source>
        <dbReference type="ARBA" id="ARBA00022679"/>
    </source>
</evidence>
<feature type="domain" description="Glycosyl transferase family 1" evidence="2">
    <location>
        <begin position="211"/>
        <end position="380"/>
    </location>
</feature>
<dbReference type="Pfam" id="PF13439">
    <property type="entry name" value="Glyco_transf_4"/>
    <property type="match status" value="1"/>
</dbReference>
<dbReference type="EMBL" id="JAHOEP010000015">
    <property type="protein sequence ID" value="MBV3408170.1"/>
    <property type="molecule type" value="Genomic_DNA"/>
</dbReference>
<dbReference type="GO" id="GO:0016757">
    <property type="term" value="F:glycosyltransferase activity"/>
    <property type="evidence" value="ECO:0007669"/>
    <property type="project" value="InterPro"/>
</dbReference>
<proteinExistence type="predicted"/>
<dbReference type="PANTHER" id="PTHR46401:SF2">
    <property type="entry name" value="GLYCOSYLTRANSFERASE WBBK-RELATED"/>
    <property type="match status" value="1"/>
</dbReference>
<dbReference type="CDD" id="cd03809">
    <property type="entry name" value="GT4_MtfB-like"/>
    <property type="match status" value="1"/>
</dbReference>
<gene>
    <name evidence="4" type="ORF">KSW80_07135</name>
</gene>
<reference evidence="4" key="1">
    <citation type="submission" date="2021-06" db="EMBL/GenBank/DDBJ databases">
        <title>Collection of gut derived symbiotic bacterial strains cultured from healthy donors.</title>
        <authorList>
            <person name="Lin H."/>
            <person name="Littmann E."/>
            <person name="Pamer E.G."/>
        </authorList>
    </citation>
    <scope>NUCLEOTIDE SEQUENCE</scope>
    <source>
        <strain evidence="4">MSK.21.60</strain>
    </source>
</reference>
<protein>
    <submittedName>
        <fullName evidence="4">Glycosyltransferase family 4 protein</fullName>
    </submittedName>
</protein>
<dbReference type="Proteomes" id="UP001196316">
    <property type="component" value="Unassembled WGS sequence"/>
</dbReference>
<evidence type="ECO:0000259" key="2">
    <source>
        <dbReference type="Pfam" id="PF00534"/>
    </source>
</evidence>
<sequence>MNIGFDAKRAAQNRTGLGNYSRFVIRILSEKFAGNQYHLYTPKPHRMPYLQEIPTIKHLFLHFPPQGIWSRLRSLWRVWGISKDIQKDGIQIFHGLSNELPLNIGTPEQRKMKTGGKGCKYIVTVHDLIFIHTPQYYHWIDRQIYNFKFRRACQCADRVIAVSEYTKQEIMHYYHTPESKIDVVYQGCDPVFSQEIEAGKLQEVKARYQLPDKFVLYVGSIEERKNLMLVAKAMAELNRRNGSQGIQNQAQDQAAAAIHVVAVGRRTAYVDKIQDFLKTQGIDHLFHFYHQVPYADLPSFYKWASTFAYPSRIEGFGIPLLEAISSGVPAIGCTGSCLEEAGGPNSIYVNPDDAKGMADAILRTCTDENLRRHMISEGKKYALNFSDEKLSHDLMKVYENLSE</sequence>
<name>A0AAW4NAP9_9BACT</name>
<evidence type="ECO:0000259" key="3">
    <source>
        <dbReference type="Pfam" id="PF13439"/>
    </source>
</evidence>
<feature type="domain" description="Glycosyltransferase subfamily 4-like N-terminal" evidence="3">
    <location>
        <begin position="33"/>
        <end position="190"/>
    </location>
</feature>
<dbReference type="PANTHER" id="PTHR46401">
    <property type="entry name" value="GLYCOSYLTRANSFERASE WBBK-RELATED"/>
    <property type="match status" value="1"/>
</dbReference>
<comment type="caution">
    <text evidence="4">The sequence shown here is derived from an EMBL/GenBank/DDBJ whole genome shotgun (WGS) entry which is preliminary data.</text>
</comment>
<evidence type="ECO:0000313" key="4">
    <source>
        <dbReference type="EMBL" id="MBV3408170.1"/>
    </source>
</evidence>
<accession>A0AAW4NAP9</accession>
<dbReference type="GO" id="GO:0009103">
    <property type="term" value="P:lipopolysaccharide biosynthetic process"/>
    <property type="evidence" value="ECO:0007669"/>
    <property type="project" value="TreeGrafter"/>
</dbReference>
<dbReference type="InterPro" id="IPR028098">
    <property type="entry name" value="Glyco_trans_4-like_N"/>
</dbReference>